<name>A0A9J7BIP9_9BACT</name>
<dbReference type="PROSITE" id="PS50110">
    <property type="entry name" value="RESPONSE_REGULATORY"/>
    <property type="match status" value="1"/>
</dbReference>
<accession>A0A9J7BIP9</accession>
<evidence type="ECO:0000256" key="2">
    <source>
        <dbReference type="PROSITE-ProRule" id="PRU00169"/>
    </source>
</evidence>
<gene>
    <name evidence="4" type="ORF">MOP44_17540</name>
</gene>
<dbReference type="AlphaFoldDB" id="A0A9J7BIP9"/>
<evidence type="ECO:0000256" key="1">
    <source>
        <dbReference type="ARBA" id="ARBA00022553"/>
    </source>
</evidence>
<dbReference type="InterPro" id="IPR011006">
    <property type="entry name" value="CheY-like_superfamily"/>
</dbReference>
<dbReference type="GO" id="GO:0000160">
    <property type="term" value="P:phosphorelay signal transduction system"/>
    <property type="evidence" value="ECO:0007669"/>
    <property type="project" value="InterPro"/>
</dbReference>
<dbReference type="KEGG" id="orp:MOP44_17540"/>
<feature type="modified residue" description="4-aspartylphosphate" evidence="2">
    <location>
        <position position="58"/>
    </location>
</feature>
<keyword evidence="5" id="KW-1185">Reference proteome</keyword>
<proteinExistence type="predicted"/>
<organism evidence="4 5">
    <name type="scientific">Occallatibacter riparius</name>
    <dbReference type="NCBI Taxonomy" id="1002689"/>
    <lineage>
        <taxon>Bacteria</taxon>
        <taxon>Pseudomonadati</taxon>
        <taxon>Acidobacteriota</taxon>
        <taxon>Terriglobia</taxon>
        <taxon>Terriglobales</taxon>
        <taxon>Acidobacteriaceae</taxon>
        <taxon>Occallatibacter</taxon>
    </lineage>
</organism>
<dbReference type="Proteomes" id="UP001059380">
    <property type="component" value="Chromosome"/>
</dbReference>
<feature type="domain" description="Response regulatory" evidence="3">
    <location>
        <begin position="9"/>
        <end position="123"/>
    </location>
</feature>
<dbReference type="InterPro" id="IPR050595">
    <property type="entry name" value="Bact_response_regulator"/>
</dbReference>
<evidence type="ECO:0000313" key="5">
    <source>
        <dbReference type="Proteomes" id="UP001059380"/>
    </source>
</evidence>
<dbReference type="EMBL" id="CP093313">
    <property type="protein sequence ID" value="UWZ82369.1"/>
    <property type="molecule type" value="Genomic_DNA"/>
</dbReference>
<dbReference type="Gene3D" id="3.40.50.2300">
    <property type="match status" value="1"/>
</dbReference>
<dbReference type="RefSeq" id="WP_260791553.1">
    <property type="nucleotide sequence ID" value="NZ_CP093313.1"/>
</dbReference>
<dbReference type="SMART" id="SM00448">
    <property type="entry name" value="REC"/>
    <property type="match status" value="1"/>
</dbReference>
<dbReference type="SUPFAM" id="SSF52172">
    <property type="entry name" value="CheY-like"/>
    <property type="match status" value="1"/>
</dbReference>
<sequence length="139" mass="15479">MSTEAKSLRVLIVDDEETIANSLSLIVQGRGHFTRTAYNAEQAIEIVPEFRPDVVISDVMLPGIDGVEFAAWLEDRYPDCIVLLISGHPDTSRRLRPGQLSKLPVLAKPFPPSELLSFLADYAADRRERAHEGLKPNIL</sequence>
<evidence type="ECO:0000313" key="4">
    <source>
        <dbReference type="EMBL" id="UWZ82369.1"/>
    </source>
</evidence>
<protein>
    <submittedName>
        <fullName evidence="4">Response regulator</fullName>
    </submittedName>
</protein>
<keyword evidence="1 2" id="KW-0597">Phosphoprotein</keyword>
<dbReference type="InterPro" id="IPR001789">
    <property type="entry name" value="Sig_transdc_resp-reg_receiver"/>
</dbReference>
<dbReference type="Pfam" id="PF00072">
    <property type="entry name" value="Response_reg"/>
    <property type="match status" value="1"/>
</dbReference>
<reference evidence="4" key="1">
    <citation type="submission" date="2021-04" db="EMBL/GenBank/DDBJ databases">
        <title>Phylogenetic analysis of Acidobacteriaceae.</title>
        <authorList>
            <person name="Qiu L."/>
            <person name="Zhang Q."/>
        </authorList>
    </citation>
    <scope>NUCLEOTIDE SEQUENCE</scope>
    <source>
        <strain evidence="4">DSM 25168</strain>
    </source>
</reference>
<evidence type="ECO:0000259" key="3">
    <source>
        <dbReference type="PROSITE" id="PS50110"/>
    </source>
</evidence>
<dbReference type="PANTHER" id="PTHR44591">
    <property type="entry name" value="STRESS RESPONSE REGULATOR PROTEIN 1"/>
    <property type="match status" value="1"/>
</dbReference>
<dbReference type="PANTHER" id="PTHR44591:SF3">
    <property type="entry name" value="RESPONSE REGULATORY DOMAIN-CONTAINING PROTEIN"/>
    <property type="match status" value="1"/>
</dbReference>